<dbReference type="InterPro" id="IPR036052">
    <property type="entry name" value="TrpB-like_PALP_sf"/>
</dbReference>
<evidence type="ECO:0000256" key="3">
    <source>
        <dbReference type="ARBA" id="ARBA00005517"/>
    </source>
</evidence>
<dbReference type="PANTHER" id="PTHR43515">
    <property type="entry name" value="THREONINE SYNTHASE-LIKE 1"/>
    <property type="match status" value="1"/>
</dbReference>
<evidence type="ECO:0000313" key="15">
    <source>
        <dbReference type="Proteomes" id="UP000000422"/>
    </source>
</evidence>
<dbReference type="SUPFAM" id="SSF53686">
    <property type="entry name" value="Tryptophan synthase beta subunit-like PLP-dependent enzymes"/>
    <property type="match status" value="1"/>
</dbReference>
<evidence type="ECO:0000256" key="5">
    <source>
        <dbReference type="ARBA" id="ARBA00018679"/>
    </source>
</evidence>
<keyword evidence="15" id="KW-1185">Reference proteome</keyword>
<keyword evidence="8 11" id="KW-0663">Pyridoxal phosphate</keyword>
<dbReference type="eggNOG" id="COG0498">
    <property type="taxonomic scope" value="Bacteria"/>
</dbReference>
<evidence type="ECO:0000256" key="7">
    <source>
        <dbReference type="ARBA" id="ARBA00022697"/>
    </source>
</evidence>
<dbReference type="CDD" id="cd01560">
    <property type="entry name" value="Thr-synth_2"/>
    <property type="match status" value="1"/>
</dbReference>
<dbReference type="UniPathway" id="UPA00050">
    <property type="reaction ID" value="UER00065"/>
</dbReference>
<dbReference type="Pfam" id="PF00291">
    <property type="entry name" value="PALP"/>
    <property type="match status" value="1"/>
</dbReference>
<evidence type="ECO:0000256" key="6">
    <source>
        <dbReference type="ARBA" id="ARBA00022605"/>
    </source>
</evidence>
<dbReference type="NCBIfam" id="TIGR00260">
    <property type="entry name" value="thrC"/>
    <property type="match status" value="1"/>
</dbReference>
<evidence type="ECO:0000256" key="2">
    <source>
        <dbReference type="ARBA" id="ARBA00004979"/>
    </source>
</evidence>
<dbReference type="Gene3D" id="3.40.50.1100">
    <property type="match status" value="2"/>
</dbReference>
<feature type="modified residue" description="N6-(pyridoxal phosphate)lysine" evidence="11">
    <location>
        <position position="114"/>
    </location>
</feature>
<dbReference type="PROSITE" id="PS00165">
    <property type="entry name" value="DEHYDRATASE_SER_THR"/>
    <property type="match status" value="1"/>
</dbReference>
<dbReference type="HOGENOM" id="CLU_015170_3_1_7"/>
<dbReference type="GO" id="GO:0005737">
    <property type="term" value="C:cytoplasm"/>
    <property type="evidence" value="ECO:0007669"/>
    <property type="project" value="TreeGrafter"/>
</dbReference>
<dbReference type="KEGG" id="wsu:WS2110"/>
<evidence type="ECO:0000256" key="10">
    <source>
        <dbReference type="NCBIfam" id="TIGR00260"/>
    </source>
</evidence>
<evidence type="ECO:0000313" key="14">
    <source>
        <dbReference type="EMBL" id="CAE11108.1"/>
    </source>
</evidence>
<dbReference type="InterPro" id="IPR000634">
    <property type="entry name" value="Ser/Thr_deHydtase_PyrdxlP-BS"/>
</dbReference>
<comment type="similarity">
    <text evidence="3">Belongs to the threonine synthase family.</text>
</comment>
<dbReference type="GO" id="GO:0004795">
    <property type="term" value="F:threonine synthase activity"/>
    <property type="evidence" value="ECO:0007669"/>
    <property type="project" value="UniProtKB-UniRule"/>
</dbReference>
<name>Q7M7S7_WOLSU</name>
<evidence type="ECO:0000256" key="11">
    <source>
        <dbReference type="PIRSR" id="PIRSR604450-51"/>
    </source>
</evidence>
<dbReference type="STRING" id="273121.WS2110"/>
<dbReference type="Pfam" id="PF14821">
    <property type="entry name" value="Thr_synth_N"/>
    <property type="match status" value="1"/>
</dbReference>
<accession>Q7M7S7</accession>
<proteinExistence type="inferred from homology"/>
<evidence type="ECO:0000256" key="4">
    <source>
        <dbReference type="ARBA" id="ARBA00013028"/>
    </source>
</evidence>
<evidence type="ECO:0000256" key="8">
    <source>
        <dbReference type="ARBA" id="ARBA00022898"/>
    </source>
</evidence>
<evidence type="ECO:0000256" key="9">
    <source>
        <dbReference type="ARBA" id="ARBA00049144"/>
    </source>
</evidence>
<dbReference type="PANTHER" id="PTHR43515:SF1">
    <property type="entry name" value="THREONINE SYNTHASE-LIKE 1"/>
    <property type="match status" value="1"/>
</dbReference>
<dbReference type="InterPro" id="IPR037158">
    <property type="entry name" value="Thr_synth_N_sf"/>
</dbReference>
<protein>
    <recommendedName>
        <fullName evidence="5 10">Threonine synthase</fullName>
        <ecNumber evidence="4 10">4.2.3.1</ecNumber>
    </recommendedName>
</protein>
<dbReference type="RefSeq" id="WP_011139890.1">
    <property type="nucleotide sequence ID" value="NC_005090.1"/>
</dbReference>
<dbReference type="InterPro" id="IPR004450">
    <property type="entry name" value="Thr_synthase-like"/>
</dbReference>
<organism evidence="15">
    <name type="scientific">Wolinella succinogenes (strain ATCC 29543 / DSM 1740 / CCUG 13145 / JCM 31913 / LMG 7466 / NCTC 11488 / FDC 602W)</name>
    <name type="common">Vibrio succinogenes</name>
    <dbReference type="NCBI Taxonomy" id="273121"/>
    <lineage>
        <taxon>Bacteria</taxon>
        <taxon>Pseudomonadati</taxon>
        <taxon>Campylobacterota</taxon>
        <taxon>Epsilonproteobacteria</taxon>
        <taxon>Campylobacterales</taxon>
        <taxon>Helicobacteraceae</taxon>
        <taxon>Wolinella</taxon>
    </lineage>
</organism>
<comment type="pathway">
    <text evidence="2">Amino-acid biosynthesis; L-threonine biosynthesis; L-threonine from L-aspartate: step 5/5.</text>
</comment>
<evidence type="ECO:0000259" key="13">
    <source>
        <dbReference type="Pfam" id="PF14821"/>
    </source>
</evidence>
<dbReference type="InterPro" id="IPR001926">
    <property type="entry name" value="TrpB-like_PALP"/>
</dbReference>
<dbReference type="GO" id="GO:0009088">
    <property type="term" value="P:threonine biosynthetic process"/>
    <property type="evidence" value="ECO:0007669"/>
    <property type="project" value="UniProtKB-UniRule"/>
</dbReference>
<evidence type="ECO:0000256" key="1">
    <source>
        <dbReference type="ARBA" id="ARBA00001933"/>
    </source>
</evidence>
<comment type="catalytic activity">
    <reaction evidence="9">
        <text>O-phospho-L-homoserine + H2O = L-threonine + phosphate</text>
        <dbReference type="Rhea" id="RHEA:10840"/>
        <dbReference type="ChEBI" id="CHEBI:15377"/>
        <dbReference type="ChEBI" id="CHEBI:43474"/>
        <dbReference type="ChEBI" id="CHEBI:57590"/>
        <dbReference type="ChEBI" id="CHEBI:57926"/>
        <dbReference type="EC" id="4.2.3.1"/>
    </reaction>
</comment>
<feature type="domain" description="Threonine synthase N-terminal" evidence="13">
    <location>
        <begin position="4"/>
        <end position="75"/>
    </location>
</feature>
<keyword evidence="14" id="KW-0456">Lyase</keyword>
<comment type="cofactor">
    <cofactor evidence="1 11">
        <name>pyridoxal 5'-phosphate</name>
        <dbReference type="ChEBI" id="CHEBI:597326"/>
    </cofactor>
</comment>
<keyword evidence="6" id="KW-0028">Amino-acid biosynthesis</keyword>
<sequence length="482" mass="53177">MLIETRGNDSQKPLNVEFSHAILNPDASFGGLYAPEALPILGQEARMRLKDLSYAKLAKEIFALLGIELEEEILHEALSLYDHFDDPAHPAPLVPLKRDLSVLELYHGPTRAFKDMALQPFGRILSRLAQQRGERYLILAATSGDTGPATLESFANQKNIQVVCLYPQGGTSDVQRLQMTTQEAENLKVLGIHGDFDDAQAALKSLLKDDHFRASLTQKGISLSAANSVNFGRIAFQIIYHAYASLRSDSPIDVIVPSGNFGNALGAFYAKLMGFGIGKIMIASNANNILTELITTGIYDIRGKTLKKTQSPAMDILKSSNVERVLFALLGAQRTKTLMENLEKEGFYALNASELEKLQEHFVALFCEDSEGERIIREYAKAGYLMDPHTATGIKAYEDLESDSQTLKVLCSTAEWTKFAPTVAKALGKEGVRDLEALHYVKEALGVEIHPAINSLFAKKEIHTEVIQKEKIKEQILAWLGA</sequence>
<dbReference type="InterPro" id="IPR029144">
    <property type="entry name" value="Thr_synth_N"/>
</dbReference>
<dbReference type="Gene3D" id="3.90.1380.10">
    <property type="entry name" value="Threonine synthase, N-terminal domain"/>
    <property type="match status" value="1"/>
</dbReference>
<feature type="domain" description="Tryptophan synthase beta chain-like PALP" evidence="12">
    <location>
        <begin position="92"/>
        <end position="411"/>
    </location>
</feature>
<dbReference type="EC" id="4.2.3.1" evidence="4 10"/>
<gene>
    <name evidence="14" type="primary">THRC</name>
    <name evidence="14" type="ordered locus">WS2110</name>
</gene>
<dbReference type="AlphaFoldDB" id="Q7M7S7"/>
<dbReference type="Proteomes" id="UP000000422">
    <property type="component" value="Chromosome"/>
</dbReference>
<dbReference type="GO" id="GO:0030170">
    <property type="term" value="F:pyridoxal phosphate binding"/>
    <property type="evidence" value="ECO:0007669"/>
    <property type="project" value="InterPro"/>
</dbReference>
<dbReference type="EMBL" id="BX571662">
    <property type="protein sequence ID" value="CAE11108.1"/>
    <property type="molecule type" value="Genomic_DNA"/>
</dbReference>
<evidence type="ECO:0000259" key="12">
    <source>
        <dbReference type="Pfam" id="PF00291"/>
    </source>
</evidence>
<keyword evidence="7" id="KW-0791">Threonine biosynthesis</keyword>
<reference evidence="14 15" key="1">
    <citation type="journal article" date="2003" name="Proc. Natl. Acad. Sci. U.S.A.">
        <title>Complete genome sequence and analysis of Wolinella succinogenes.</title>
        <authorList>
            <person name="Baar C."/>
            <person name="Eppinger M."/>
            <person name="Raddatz G."/>
            <person name="Simon JM."/>
            <person name="Lanz C."/>
            <person name="Klimmek O."/>
            <person name="Nandakumar R."/>
            <person name="Gross R."/>
            <person name="Rosinus A."/>
            <person name="Keller H."/>
            <person name="Jagtap P."/>
            <person name="Linke B."/>
            <person name="Meyer F."/>
            <person name="Lederer H."/>
            <person name="Schuster S.C."/>
        </authorList>
    </citation>
    <scope>NUCLEOTIDE SEQUENCE [LARGE SCALE GENOMIC DNA]</scope>
    <source>
        <strain evidence="15">ATCC 29543 / DSM 1740 / CCUG 13145 / JCM 31913 / LMG 7466 / NCTC 11488 / FDC 602W</strain>
    </source>
</reference>